<dbReference type="PANTHER" id="PTHR40079">
    <property type="entry name" value="MANNAN ENDO-1,4-BETA-MANNOSIDASE E-RELATED"/>
    <property type="match status" value="1"/>
</dbReference>
<feature type="active site" description="Proton donor" evidence="4">
    <location>
        <position position="181"/>
    </location>
</feature>
<keyword evidence="8" id="KW-1185">Reference proteome</keyword>
<comment type="caution">
    <text evidence="7">The sequence shown here is derived from an EMBL/GenBank/DDBJ whole genome shotgun (WGS) entry which is preliminary data.</text>
</comment>
<evidence type="ECO:0000256" key="1">
    <source>
        <dbReference type="ARBA" id="ARBA00007754"/>
    </source>
</evidence>
<dbReference type="InterPro" id="IPR022790">
    <property type="entry name" value="GH26_dom"/>
</dbReference>
<sequence>MPDATPPAQGGSRRDEFVDRFKSWALPVVVVLLAAGFGTASLVNGLTDRDRKAGEAAAGASVAANPVCEVTDRKGVAPSSGALFGVNLNLDAKPLSQYAADLGHKPAVSVSFADFPYTDQERVHLQQAAAQIRTDGHMMLLTLEPKQGLAAITPDTVTGLVKDLADINAGGVPVIVRLAHEMNGSWYPWSQQPLEYKDAFAKVATAVHAGAPGSAMMWAPNYAGGYPFAGGQYEAKPGTPDFDALDTNHDGALTMADDSYAPYYPGDDAVDWVGMSLYHWGARYPWGENEIPEANKFADQLTGTYVGANGDDSLLPDFYQVYGHDHGKPVAIPETAALYNPAAGGAAEIDIKRLWWEQVFNPDTTAKFPNLKMINWFEWDKNEVEVNGRIDWTITDTPSIRDAFTTALPAWLHYGTGTNCRPTDD</sequence>
<evidence type="ECO:0000256" key="2">
    <source>
        <dbReference type="ARBA" id="ARBA00022801"/>
    </source>
</evidence>
<proteinExistence type="inferred from homology"/>
<keyword evidence="5" id="KW-0812">Transmembrane</keyword>
<keyword evidence="5" id="KW-0472">Membrane</keyword>
<dbReference type="RefSeq" id="WP_307489390.1">
    <property type="nucleotide sequence ID" value="NZ_JAUSSY010000005.1"/>
</dbReference>
<dbReference type="Proteomes" id="UP001226389">
    <property type="component" value="Unassembled WGS sequence"/>
</dbReference>
<evidence type="ECO:0000313" key="7">
    <source>
        <dbReference type="EMBL" id="MDQ0118401.1"/>
    </source>
</evidence>
<keyword evidence="2 4" id="KW-0378">Hydrolase</keyword>
<keyword evidence="5" id="KW-1133">Transmembrane helix</keyword>
<keyword evidence="3 4" id="KW-0326">Glycosidase</keyword>
<comment type="similarity">
    <text evidence="1 4">Belongs to the glycosyl hydrolase 26 family.</text>
</comment>
<evidence type="ECO:0000256" key="4">
    <source>
        <dbReference type="PROSITE-ProRule" id="PRU01100"/>
    </source>
</evidence>
<feature type="domain" description="GH26" evidence="6">
    <location>
        <begin position="57"/>
        <end position="403"/>
    </location>
</feature>
<evidence type="ECO:0000313" key="8">
    <source>
        <dbReference type="Proteomes" id="UP001226389"/>
    </source>
</evidence>
<evidence type="ECO:0000256" key="5">
    <source>
        <dbReference type="SAM" id="Phobius"/>
    </source>
</evidence>
<evidence type="ECO:0000256" key="3">
    <source>
        <dbReference type="ARBA" id="ARBA00023295"/>
    </source>
</evidence>
<organism evidence="7 8">
    <name type="scientific">Pseudarthrobacter defluvii</name>
    <dbReference type="NCBI Taxonomy" id="410837"/>
    <lineage>
        <taxon>Bacteria</taxon>
        <taxon>Bacillati</taxon>
        <taxon>Actinomycetota</taxon>
        <taxon>Actinomycetes</taxon>
        <taxon>Micrococcales</taxon>
        <taxon>Micrococcaceae</taxon>
        <taxon>Pseudarthrobacter</taxon>
    </lineage>
</organism>
<evidence type="ECO:0000259" key="6">
    <source>
        <dbReference type="PROSITE" id="PS51764"/>
    </source>
</evidence>
<dbReference type="Pfam" id="PF02156">
    <property type="entry name" value="Glyco_hydro_26"/>
    <property type="match status" value="1"/>
</dbReference>
<reference evidence="7 8" key="1">
    <citation type="submission" date="2023-07" db="EMBL/GenBank/DDBJ databases">
        <title>Sorghum-associated microbial communities from plants grown in Nebraska, USA.</title>
        <authorList>
            <person name="Schachtman D."/>
        </authorList>
    </citation>
    <scope>NUCLEOTIDE SEQUENCE [LARGE SCALE GENOMIC DNA]</scope>
    <source>
        <strain evidence="7 8">DS994</strain>
    </source>
</reference>
<feature type="active site" description="Nucleophile" evidence="4">
    <location>
        <position position="334"/>
    </location>
</feature>
<accession>A0ABT9UFJ0</accession>
<protein>
    <recommendedName>
        <fullName evidence="6">GH26 domain-containing protein</fullName>
    </recommendedName>
</protein>
<dbReference type="SUPFAM" id="SSF51445">
    <property type="entry name" value="(Trans)glycosidases"/>
    <property type="match status" value="1"/>
</dbReference>
<dbReference type="PANTHER" id="PTHR40079:SF4">
    <property type="entry name" value="GH26 DOMAIN-CONTAINING PROTEIN-RELATED"/>
    <property type="match status" value="1"/>
</dbReference>
<dbReference type="PROSITE" id="PS51764">
    <property type="entry name" value="GH26"/>
    <property type="match status" value="1"/>
</dbReference>
<dbReference type="Gene3D" id="3.20.20.80">
    <property type="entry name" value="Glycosidases"/>
    <property type="match status" value="1"/>
</dbReference>
<dbReference type="InterPro" id="IPR017853">
    <property type="entry name" value="GH"/>
</dbReference>
<dbReference type="InterPro" id="IPR000805">
    <property type="entry name" value="Glyco_hydro_26"/>
</dbReference>
<gene>
    <name evidence="7" type="ORF">J2T22_001579</name>
</gene>
<dbReference type="EMBL" id="JAUSSY010000005">
    <property type="protein sequence ID" value="MDQ0118401.1"/>
    <property type="molecule type" value="Genomic_DNA"/>
</dbReference>
<feature type="transmembrane region" description="Helical" evidence="5">
    <location>
        <begin position="24"/>
        <end position="43"/>
    </location>
</feature>
<name>A0ABT9UFJ0_9MICC</name>